<accession>A0A3L6ZUZ7</accession>
<organism evidence="1 2">
    <name type="scientific">Mycetocola reblochoni</name>
    <dbReference type="NCBI Taxonomy" id="331618"/>
    <lineage>
        <taxon>Bacteria</taxon>
        <taxon>Bacillati</taxon>
        <taxon>Actinomycetota</taxon>
        <taxon>Actinomycetes</taxon>
        <taxon>Micrococcales</taxon>
        <taxon>Microbacteriaceae</taxon>
        <taxon>Mycetocola</taxon>
    </lineage>
</organism>
<reference evidence="1 2" key="1">
    <citation type="submission" date="2018-10" db="EMBL/GenBank/DDBJ databases">
        <authorList>
            <person name="Li J."/>
        </authorList>
    </citation>
    <scope>NUCLEOTIDE SEQUENCE [LARGE SCALE GENOMIC DNA]</scope>
    <source>
        <strain evidence="1 2">JCM 30549</strain>
    </source>
</reference>
<sequence length="247" mass="27201">MTDLDLDKLEAMADELNQIGAGTPEAAAPEVIGDAADAMRALIGRVRDAEANADKPTPCVMTHTPPFDFAQCETHDTTFPLGGACKWHGQTSIFEVLDREAMEQRGRAVRAEMQRDVLKARLDAQAPDEGQRKSLDRVIGAVVSNSMNHPVPHVVLGRDVSGLRMKLTDAVLAWLQGNGWAAPDESEWEYAKRVFNEEGDLRLRVVSEAEARANKPSGHYADGSPYWGYTIVRRRKAGEWEPVEPPS</sequence>
<proteinExistence type="predicted"/>
<dbReference type="RefSeq" id="WP_121657423.1">
    <property type="nucleotide sequence ID" value="NZ_RCUW01000001.1"/>
</dbReference>
<dbReference type="AlphaFoldDB" id="A0A3L6ZUZ7"/>
<dbReference type="Proteomes" id="UP000275395">
    <property type="component" value="Unassembled WGS sequence"/>
</dbReference>
<name>A0A3L6ZUZ7_9MICO</name>
<evidence type="ECO:0000313" key="1">
    <source>
        <dbReference type="EMBL" id="RLP70882.1"/>
    </source>
</evidence>
<comment type="caution">
    <text evidence="1">The sequence shown here is derived from an EMBL/GenBank/DDBJ whole genome shotgun (WGS) entry which is preliminary data.</text>
</comment>
<protein>
    <submittedName>
        <fullName evidence="1">Uncharacterized protein</fullName>
    </submittedName>
</protein>
<gene>
    <name evidence="1" type="ORF">D9V30_00145</name>
</gene>
<dbReference type="EMBL" id="RCUW01000001">
    <property type="protein sequence ID" value="RLP70882.1"/>
    <property type="molecule type" value="Genomic_DNA"/>
</dbReference>
<evidence type="ECO:0000313" key="2">
    <source>
        <dbReference type="Proteomes" id="UP000275395"/>
    </source>
</evidence>